<keyword evidence="10" id="KW-1185">Reference proteome</keyword>
<feature type="transmembrane region" description="Helical" evidence="7">
    <location>
        <begin position="279"/>
        <end position="297"/>
    </location>
</feature>
<feature type="transmembrane region" description="Helical" evidence="7">
    <location>
        <begin position="185"/>
        <end position="210"/>
    </location>
</feature>
<feature type="domain" description="Major facilitator superfamily (MFS) profile" evidence="8">
    <location>
        <begin position="1"/>
        <end position="370"/>
    </location>
</feature>
<dbReference type="eggNOG" id="COG2814">
    <property type="taxonomic scope" value="Bacteria"/>
</dbReference>
<evidence type="ECO:0000313" key="9">
    <source>
        <dbReference type="EMBL" id="GAB46970.1"/>
    </source>
</evidence>
<evidence type="ECO:0000256" key="6">
    <source>
        <dbReference type="ARBA" id="ARBA00023136"/>
    </source>
</evidence>
<keyword evidence="3" id="KW-1003">Cell membrane</keyword>
<sequence length="398" mass="41384">MGRTAQSWLVLTELTDHSATALGVVTALQFLPAVLLVPVAGVIADRFRKRHVLTATQASMALAQLLTAVFVLTDTATLSLVYGVTFLHGVAAAIDTPARQAFVSEVVPPRLLPNAVGLNSANFNTARLIGPGIAGLLIALIGTGGVFLVDAISYAAIIGCLWGMNAEELRPAPRQQGPGGLRAGLAYVAQRPLVLLIFVIVFVHGTFAMNFQMTTALMATEVFGKGPGEFGLLGSVMAIGSLAAALVAARRDRPRLRTVVGGLALFVVADAAAALAPGYVAFAILLVPVGVTAMTILPTANSMVQLAVEPEMRGRVMALYFAIFLGGTPVGAPVIGWVGEMWGARSTILVGAVADAILVVGVLVYLVRHRGVHLDLAAVRRATSRPVPTPEPEPDPTA</sequence>
<gene>
    <name evidence="9" type="ORF">MOPEL_002_00030</name>
</gene>
<evidence type="ECO:0000256" key="2">
    <source>
        <dbReference type="ARBA" id="ARBA00022448"/>
    </source>
</evidence>
<name>H5UML2_9MICO</name>
<evidence type="ECO:0000256" key="7">
    <source>
        <dbReference type="SAM" id="Phobius"/>
    </source>
</evidence>
<keyword evidence="2" id="KW-0813">Transport</keyword>
<evidence type="ECO:0000256" key="5">
    <source>
        <dbReference type="ARBA" id="ARBA00022989"/>
    </source>
</evidence>
<keyword evidence="5 7" id="KW-1133">Transmembrane helix</keyword>
<comment type="caution">
    <text evidence="9">The sequence shown here is derived from an EMBL/GenBank/DDBJ whole genome shotgun (WGS) entry which is preliminary data.</text>
</comment>
<dbReference type="InterPro" id="IPR020846">
    <property type="entry name" value="MFS_dom"/>
</dbReference>
<dbReference type="InterPro" id="IPR010290">
    <property type="entry name" value="TM_effector"/>
</dbReference>
<reference evidence="9 10" key="1">
    <citation type="submission" date="2012-02" db="EMBL/GenBank/DDBJ databases">
        <title>Whole genome shotgun sequence of Mobilicoccus pelagius NBRC 104925.</title>
        <authorList>
            <person name="Yoshida Y."/>
            <person name="Hosoyama A."/>
            <person name="Tsuchikane K."/>
            <person name="Katsumata H."/>
            <person name="Yamazaki S."/>
            <person name="Fujita N."/>
        </authorList>
    </citation>
    <scope>NUCLEOTIDE SEQUENCE [LARGE SCALE GENOMIC DNA]</scope>
    <source>
        <strain evidence="9 10">NBRC 104925</strain>
    </source>
</reference>
<accession>H5UML2</accession>
<evidence type="ECO:0000256" key="3">
    <source>
        <dbReference type="ARBA" id="ARBA00022475"/>
    </source>
</evidence>
<dbReference type="SUPFAM" id="SSF103473">
    <property type="entry name" value="MFS general substrate transporter"/>
    <property type="match status" value="1"/>
</dbReference>
<dbReference type="STRING" id="1089455.MOPEL_002_00030"/>
<dbReference type="CDD" id="cd06173">
    <property type="entry name" value="MFS_MefA_like"/>
    <property type="match status" value="1"/>
</dbReference>
<evidence type="ECO:0000313" key="10">
    <source>
        <dbReference type="Proteomes" id="UP000004367"/>
    </source>
</evidence>
<dbReference type="GO" id="GO:0005886">
    <property type="term" value="C:plasma membrane"/>
    <property type="evidence" value="ECO:0007669"/>
    <property type="project" value="UniProtKB-SubCell"/>
</dbReference>
<evidence type="ECO:0000259" key="8">
    <source>
        <dbReference type="PROSITE" id="PS50850"/>
    </source>
</evidence>
<keyword evidence="4 7" id="KW-0812">Transmembrane</keyword>
<protein>
    <submittedName>
        <fullName evidence="9">Putative major facilitator superfamily transporter</fullName>
    </submittedName>
</protein>
<proteinExistence type="predicted"/>
<feature type="transmembrane region" description="Helical" evidence="7">
    <location>
        <begin position="20"/>
        <end position="44"/>
    </location>
</feature>
<dbReference type="PANTHER" id="PTHR23513">
    <property type="entry name" value="INTEGRAL MEMBRANE EFFLUX PROTEIN-RELATED"/>
    <property type="match status" value="1"/>
</dbReference>
<feature type="transmembrane region" description="Helical" evidence="7">
    <location>
        <begin position="344"/>
        <end position="367"/>
    </location>
</feature>
<dbReference type="Pfam" id="PF05977">
    <property type="entry name" value="MFS_3"/>
    <property type="match status" value="1"/>
</dbReference>
<dbReference type="PROSITE" id="PS50850">
    <property type="entry name" value="MFS"/>
    <property type="match status" value="1"/>
</dbReference>
<feature type="transmembrane region" description="Helical" evidence="7">
    <location>
        <begin position="318"/>
        <end position="338"/>
    </location>
</feature>
<keyword evidence="6 7" id="KW-0472">Membrane</keyword>
<feature type="transmembrane region" description="Helical" evidence="7">
    <location>
        <begin position="65"/>
        <end position="87"/>
    </location>
</feature>
<dbReference type="EMBL" id="BAFE01000002">
    <property type="protein sequence ID" value="GAB46970.1"/>
    <property type="molecule type" value="Genomic_DNA"/>
</dbReference>
<feature type="transmembrane region" description="Helical" evidence="7">
    <location>
        <begin position="133"/>
        <end position="164"/>
    </location>
</feature>
<dbReference type="Proteomes" id="UP000004367">
    <property type="component" value="Unassembled WGS sequence"/>
</dbReference>
<dbReference type="PANTHER" id="PTHR23513:SF11">
    <property type="entry name" value="STAPHYLOFERRIN A TRANSPORTER"/>
    <property type="match status" value="1"/>
</dbReference>
<comment type="subcellular location">
    <subcellularLocation>
        <location evidence="1">Cell membrane</location>
        <topology evidence="1">Multi-pass membrane protein</topology>
    </subcellularLocation>
</comment>
<organism evidence="9 10">
    <name type="scientific">Mobilicoccus pelagius NBRC 104925</name>
    <dbReference type="NCBI Taxonomy" id="1089455"/>
    <lineage>
        <taxon>Bacteria</taxon>
        <taxon>Bacillati</taxon>
        <taxon>Actinomycetota</taxon>
        <taxon>Actinomycetes</taxon>
        <taxon>Micrococcales</taxon>
        <taxon>Dermatophilaceae</taxon>
        <taxon>Mobilicoccus</taxon>
    </lineage>
</organism>
<feature type="transmembrane region" description="Helical" evidence="7">
    <location>
        <begin position="230"/>
        <end position="249"/>
    </location>
</feature>
<dbReference type="InterPro" id="IPR036259">
    <property type="entry name" value="MFS_trans_sf"/>
</dbReference>
<dbReference type="Gene3D" id="1.20.1250.20">
    <property type="entry name" value="MFS general substrate transporter like domains"/>
    <property type="match status" value="1"/>
</dbReference>
<dbReference type="AlphaFoldDB" id="H5UML2"/>
<dbReference type="GO" id="GO:0022857">
    <property type="term" value="F:transmembrane transporter activity"/>
    <property type="evidence" value="ECO:0007669"/>
    <property type="project" value="InterPro"/>
</dbReference>
<evidence type="ECO:0000256" key="1">
    <source>
        <dbReference type="ARBA" id="ARBA00004651"/>
    </source>
</evidence>
<feature type="transmembrane region" description="Helical" evidence="7">
    <location>
        <begin position="256"/>
        <end position="273"/>
    </location>
</feature>
<evidence type="ECO:0000256" key="4">
    <source>
        <dbReference type="ARBA" id="ARBA00022692"/>
    </source>
</evidence>